<gene>
    <name evidence="1" type="ORF">HF964_01415</name>
</gene>
<accession>A0A7X6N3Z6</accession>
<reference evidence="1 2" key="1">
    <citation type="submission" date="2020-04" db="EMBL/GenBank/DDBJ databases">
        <title>MicrobeNet Type strains.</title>
        <authorList>
            <person name="Nicholson A.C."/>
        </authorList>
    </citation>
    <scope>NUCLEOTIDE SEQUENCE [LARGE SCALE GENOMIC DNA]</scope>
    <source>
        <strain evidence="1 2">CCUG 61472</strain>
    </source>
</reference>
<comment type="caution">
    <text evidence="1">The sequence shown here is derived from an EMBL/GenBank/DDBJ whole genome shotgun (WGS) entry which is preliminary data.</text>
</comment>
<dbReference type="EMBL" id="JAAXPN010000001">
    <property type="protein sequence ID" value="NKZ23468.1"/>
    <property type="molecule type" value="Genomic_DNA"/>
</dbReference>
<protein>
    <submittedName>
        <fullName evidence="1">Uncharacterized protein</fullName>
    </submittedName>
</protein>
<dbReference type="RefSeq" id="WP_168721003.1">
    <property type="nucleotide sequence ID" value="NZ_JAAXPN010000001.1"/>
</dbReference>
<dbReference type="Proteomes" id="UP000549765">
    <property type="component" value="Unassembled WGS sequence"/>
</dbReference>
<organism evidence="1 2">
    <name type="scientific">Periweissella fabalis</name>
    <dbReference type="NCBI Taxonomy" id="1070421"/>
    <lineage>
        <taxon>Bacteria</taxon>
        <taxon>Bacillati</taxon>
        <taxon>Bacillota</taxon>
        <taxon>Bacilli</taxon>
        <taxon>Lactobacillales</taxon>
        <taxon>Lactobacillaceae</taxon>
        <taxon>Periweissella</taxon>
    </lineage>
</organism>
<evidence type="ECO:0000313" key="1">
    <source>
        <dbReference type="EMBL" id="NKZ23468.1"/>
    </source>
</evidence>
<evidence type="ECO:0000313" key="2">
    <source>
        <dbReference type="Proteomes" id="UP000549765"/>
    </source>
</evidence>
<keyword evidence="2" id="KW-1185">Reference proteome</keyword>
<proteinExistence type="predicted"/>
<name>A0A7X6N3Z6_9LACO</name>
<dbReference type="AlphaFoldDB" id="A0A7X6N3Z6"/>
<sequence length="137" mass="15445">MQEKTVIYFYKNLVGQNKYLATATATNAQGTDALLSSIEEHLYKKIPKLNLGKYVLIDGVVFKLSSLCGNEITEDNLKNSQKKMSLKPSQKVLVTNDGVYIDGQKLDFVTDVKPEHLRENIVKVNIEFLAASYEERS</sequence>